<dbReference type="EMBL" id="CP049866">
    <property type="protein sequence ID" value="QIK74960.1"/>
    <property type="molecule type" value="Genomic_DNA"/>
</dbReference>
<dbReference type="Pfam" id="PF13472">
    <property type="entry name" value="Lipase_GDSL_2"/>
    <property type="match status" value="1"/>
</dbReference>
<evidence type="ECO:0000256" key="2">
    <source>
        <dbReference type="PIRSR" id="PIRSR637460-2"/>
    </source>
</evidence>
<feature type="domain" description="SGNH hydrolase-type esterase" evidence="5">
    <location>
        <begin position="51"/>
        <end position="277"/>
    </location>
</feature>
<feature type="region of interest" description="Disordered" evidence="3">
    <location>
        <begin position="288"/>
        <end position="332"/>
    </location>
</feature>
<accession>A0A6G7YDW4</accession>
<dbReference type="CDD" id="cd01823">
    <property type="entry name" value="SEST_like"/>
    <property type="match status" value="1"/>
</dbReference>
<protein>
    <submittedName>
        <fullName evidence="6">SGNH/GDSL hydrolase family protein</fullName>
    </submittedName>
</protein>
<dbReference type="GO" id="GO:0019433">
    <property type="term" value="P:triglyceride catabolic process"/>
    <property type="evidence" value="ECO:0007669"/>
    <property type="project" value="TreeGrafter"/>
</dbReference>
<feature type="active site" evidence="1">
    <location>
        <position position="269"/>
    </location>
</feature>
<dbReference type="PANTHER" id="PTHR37981">
    <property type="entry name" value="LIPASE 2"/>
    <property type="match status" value="1"/>
</dbReference>
<keyword evidence="2" id="KW-1015">Disulfide bond</keyword>
<sequence>MRRSKSLVAAVSAMAVPLSAVLTLGATAGAAAEGGHTPVWDKGTSGERYVALGDSFVSGPGITPQRPGQCTRSERNFPTLVAIGLDVQAFTDASCGGAVLADLSRPQKDNPPQLDALAADTSLVTFGTLGGNDVGLVSLATSCITSDCAGTPGDANHVKVEATRDALVAGIRETKLRSPDAVIAVIGYGTYLPPGGCPATLPMTAAESDYLQGVIDHLSDVLEDVAADEGTLFVDMRDLPGALDHTACAAPAEQWVRAINTYNDGSPLHPSSAGMAAMAAHVRSVVEQAWDSDPEHPIPSGPRTPAPSETTTTPSPTATATPSATPSDVMTTMGSDGVVEAKLDAALDRVRFTARCRTSDNSGERVVRFAVRRGDDLVERVTVRIGGKRVGRDSAAPYVLKRRVRAIDHLDGRIRARVVVRDGHVTRDRTLVAKRPGCLR</sequence>
<reference evidence="6 7" key="1">
    <citation type="submission" date="2020-03" db="EMBL/GenBank/DDBJ databases">
        <title>Nocardioides sp. nov., isolated from fish.</title>
        <authorList>
            <person name="Hyun D.-W."/>
            <person name="Bae J.-W."/>
        </authorList>
    </citation>
    <scope>NUCLEOTIDE SEQUENCE [LARGE SCALE GENOMIC DNA]</scope>
    <source>
        <strain evidence="6 7">HDW12A</strain>
    </source>
</reference>
<dbReference type="InterPro" id="IPR037460">
    <property type="entry name" value="SEST-like"/>
</dbReference>
<keyword evidence="4" id="KW-0732">Signal</keyword>
<dbReference type="Proteomes" id="UP000502035">
    <property type="component" value="Chromosome"/>
</dbReference>
<evidence type="ECO:0000256" key="3">
    <source>
        <dbReference type="SAM" id="MobiDB-lite"/>
    </source>
</evidence>
<feature type="signal peptide" evidence="4">
    <location>
        <begin position="1"/>
        <end position="20"/>
    </location>
</feature>
<keyword evidence="7" id="KW-1185">Reference proteome</keyword>
<evidence type="ECO:0000259" key="5">
    <source>
        <dbReference type="Pfam" id="PF13472"/>
    </source>
</evidence>
<feature type="compositionally biased region" description="Low complexity" evidence="3">
    <location>
        <begin position="306"/>
        <end position="327"/>
    </location>
</feature>
<keyword evidence="6" id="KW-0378">Hydrolase</keyword>
<evidence type="ECO:0000313" key="6">
    <source>
        <dbReference type="EMBL" id="QIK74960.1"/>
    </source>
</evidence>
<dbReference type="InterPro" id="IPR013830">
    <property type="entry name" value="SGNH_hydro"/>
</dbReference>
<name>A0A6G7YDW4_9ACTN</name>
<organism evidence="6 7">
    <name type="scientific">Nocardioides piscis</name>
    <dbReference type="NCBI Taxonomy" id="2714938"/>
    <lineage>
        <taxon>Bacteria</taxon>
        <taxon>Bacillati</taxon>
        <taxon>Actinomycetota</taxon>
        <taxon>Actinomycetes</taxon>
        <taxon>Propionibacteriales</taxon>
        <taxon>Nocardioidaceae</taxon>
        <taxon>Nocardioides</taxon>
    </lineage>
</organism>
<proteinExistence type="predicted"/>
<feature type="active site" description="Nucleophile" evidence="1">
    <location>
        <position position="55"/>
    </location>
</feature>
<dbReference type="InterPro" id="IPR036514">
    <property type="entry name" value="SGNH_hydro_sf"/>
</dbReference>
<evidence type="ECO:0000256" key="4">
    <source>
        <dbReference type="SAM" id="SignalP"/>
    </source>
</evidence>
<feature type="disulfide bond" evidence="2">
    <location>
        <begin position="143"/>
        <end position="148"/>
    </location>
</feature>
<evidence type="ECO:0000313" key="7">
    <source>
        <dbReference type="Proteomes" id="UP000502035"/>
    </source>
</evidence>
<feature type="disulfide bond" evidence="2">
    <location>
        <begin position="70"/>
        <end position="95"/>
    </location>
</feature>
<dbReference type="SUPFAM" id="SSF52266">
    <property type="entry name" value="SGNH hydrolase"/>
    <property type="match status" value="1"/>
</dbReference>
<dbReference type="KEGG" id="npi:G7071_05455"/>
<dbReference type="RefSeq" id="WP_166315892.1">
    <property type="nucleotide sequence ID" value="NZ_CP049866.1"/>
</dbReference>
<evidence type="ECO:0000256" key="1">
    <source>
        <dbReference type="PIRSR" id="PIRSR637460-1"/>
    </source>
</evidence>
<dbReference type="PANTHER" id="PTHR37981:SF1">
    <property type="entry name" value="SGNH HYDROLASE-TYPE ESTERASE DOMAIN-CONTAINING PROTEIN"/>
    <property type="match status" value="1"/>
</dbReference>
<feature type="chain" id="PRO_5039673448" evidence="4">
    <location>
        <begin position="21"/>
        <end position="440"/>
    </location>
</feature>
<dbReference type="GO" id="GO:0004806">
    <property type="term" value="F:triacylglycerol lipase activity"/>
    <property type="evidence" value="ECO:0007669"/>
    <property type="project" value="TreeGrafter"/>
</dbReference>
<dbReference type="Gene3D" id="3.40.50.1110">
    <property type="entry name" value="SGNH hydrolase"/>
    <property type="match status" value="1"/>
</dbReference>
<gene>
    <name evidence="6" type="ORF">G7071_05455</name>
</gene>
<dbReference type="AlphaFoldDB" id="A0A6G7YDW4"/>